<evidence type="ECO:0000256" key="2">
    <source>
        <dbReference type="RuleBase" id="RU003719"/>
    </source>
</evidence>
<feature type="chain" id="PRO_5047284461" description="Glyoxylate reductase/hydroxypyruvate reductase" evidence="3">
    <location>
        <begin position="20"/>
        <end position="359"/>
    </location>
</feature>
<dbReference type="CDD" id="cd05301">
    <property type="entry name" value="GDH"/>
    <property type="match status" value="1"/>
</dbReference>
<dbReference type="PANTHER" id="PTHR10996:SF119">
    <property type="entry name" value="FI03731P-RELATED"/>
    <property type="match status" value="1"/>
</dbReference>
<gene>
    <name evidence="6" type="ORF">NQ317_011304</name>
</gene>
<feature type="domain" description="D-isomer specific 2-hydroxyacid dehydrogenase catalytic" evidence="4">
    <location>
        <begin position="65"/>
        <end position="357"/>
    </location>
</feature>
<name>A0ABQ9JJM1_9CUCU</name>
<protein>
    <recommendedName>
        <fullName evidence="8">Glyoxylate reductase/hydroxypyruvate reductase</fullName>
    </recommendedName>
</protein>
<evidence type="ECO:0000256" key="3">
    <source>
        <dbReference type="SAM" id="SignalP"/>
    </source>
</evidence>
<keyword evidence="7" id="KW-1185">Reference proteome</keyword>
<dbReference type="InterPro" id="IPR036291">
    <property type="entry name" value="NAD(P)-bd_dom_sf"/>
</dbReference>
<evidence type="ECO:0000313" key="6">
    <source>
        <dbReference type="EMBL" id="KAJ8977852.1"/>
    </source>
</evidence>
<dbReference type="InterPro" id="IPR006140">
    <property type="entry name" value="D-isomer_DH_NAD-bd"/>
</dbReference>
<dbReference type="Gene3D" id="3.40.50.720">
    <property type="entry name" value="NAD(P)-binding Rossmann-like Domain"/>
    <property type="match status" value="2"/>
</dbReference>
<evidence type="ECO:0000313" key="7">
    <source>
        <dbReference type="Proteomes" id="UP001162164"/>
    </source>
</evidence>
<evidence type="ECO:0008006" key="8">
    <source>
        <dbReference type="Google" id="ProtNLM"/>
    </source>
</evidence>
<reference evidence="6" key="1">
    <citation type="journal article" date="2023" name="Insect Mol. Biol.">
        <title>Genome sequencing provides insights into the evolution of gene families encoding plant cell wall-degrading enzymes in longhorned beetles.</title>
        <authorList>
            <person name="Shin N.R."/>
            <person name="Okamura Y."/>
            <person name="Kirsch R."/>
            <person name="Pauchet Y."/>
        </authorList>
    </citation>
    <scope>NUCLEOTIDE SEQUENCE</scope>
    <source>
        <strain evidence="6">MMC_N1</strain>
    </source>
</reference>
<dbReference type="InterPro" id="IPR029753">
    <property type="entry name" value="D-isomer_DH_CS"/>
</dbReference>
<dbReference type="SUPFAM" id="SSF52283">
    <property type="entry name" value="Formate/glycerate dehydrogenase catalytic domain-like"/>
    <property type="match status" value="1"/>
</dbReference>
<keyword evidence="3" id="KW-0732">Signal</keyword>
<dbReference type="Proteomes" id="UP001162164">
    <property type="component" value="Unassembled WGS sequence"/>
</dbReference>
<dbReference type="Pfam" id="PF02826">
    <property type="entry name" value="2-Hacid_dh_C"/>
    <property type="match status" value="1"/>
</dbReference>
<dbReference type="PANTHER" id="PTHR10996">
    <property type="entry name" value="2-HYDROXYACID DEHYDROGENASE-RELATED"/>
    <property type="match status" value="1"/>
</dbReference>
<proteinExistence type="inferred from homology"/>
<evidence type="ECO:0000259" key="5">
    <source>
        <dbReference type="Pfam" id="PF02826"/>
    </source>
</evidence>
<dbReference type="InterPro" id="IPR050223">
    <property type="entry name" value="D-isomer_2-hydroxyacid_DH"/>
</dbReference>
<evidence type="ECO:0000256" key="1">
    <source>
        <dbReference type="ARBA" id="ARBA00023002"/>
    </source>
</evidence>
<organism evidence="6 7">
    <name type="scientific">Molorchus minor</name>
    <dbReference type="NCBI Taxonomy" id="1323400"/>
    <lineage>
        <taxon>Eukaryota</taxon>
        <taxon>Metazoa</taxon>
        <taxon>Ecdysozoa</taxon>
        <taxon>Arthropoda</taxon>
        <taxon>Hexapoda</taxon>
        <taxon>Insecta</taxon>
        <taxon>Pterygota</taxon>
        <taxon>Neoptera</taxon>
        <taxon>Endopterygota</taxon>
        <taxon>Coleoptera</taxon>
        <taxon>Polyphaga</taxon>
        <taxon>Cucujiformia</taxon>
        <taxon>Chrysomeloidea</taxon>
        <taxon>Cerambycidae</taxon>
        <taxon>Lamiinae</taxon>
        <taxon>Monochamini</taxon>
        <taxon>Molorchus</taxon>
    </lineage>
</organism>
<dbReference type="SUPFAM" id="SSF51735">
    <property type="entry name" value="NAD(P)-binding Rossmann-fold domains"/>
    <property type="match status" value="1"/>
</dbReference>
<dbReference type="InterPro" id="IPR006139">
    <property type="entry name" value="D-isomer_2_OHA_DH_cat_dom"/>
</dbReference>
<evidence type="ECO:0000259" key="4">
    <source>
        <dbReference type="Pfam" id="PF00389"/>
    </source>
</evidence>
<feature type="domain" description="D-isomer specific 2-hydroxyacid dehydrogenase NAD-binding" evidence="5">
    <location>
        <begin position="149"/>
        <end position="327"/>
    </location>
</feature>
<accession>A0ABQ9JJM1</accession>
<comment type="caution">
    <text evidence="6">The sequence shown here is derived from an EMBL/GenBank/DDBJ whole genome shotgun (WGS) entry which is preliminary data.</text>
</comment>
<feature type="signal peptide" evidence="3">
    <location>
        <begin position="1"/>
        <end position="19"/>
    </location>
</feature>
<dbReference type="PROSITE" id="PS00671">
    <property type="entry name" value="D_2_HYDROXYACID_DH_3"/>
    <property type="match status" value="1"/>
</dbReference>
<dbReference type="EMBL" id="JAPWTJ010000502">
    <property type="protein sequence ID" value="KAJ8977852.1"/>
    <property type="molecule type" value="Genomic_DNA"/>
</dbReference>
<comment type="similarity">
    <text evidence="2">Belongs to the D-isomer specific 2-hydroxyacid dehydrogenase family.</text>
</comment>
<sequence length="359" mass="38894">MTYVNKLFLVSIAVGLVIASKIVDNAKPKVLITNSYVPNIAADLLKECVTNCIISLHLFIIFSCETITIQNETKEEILSHIRGVSALLWATHIGLDNELLDAAGPQLKMLGLMSAGYNHIDVAEIKKRGIKISNTPKVLNAAVADTAVLLALAASRRLREGRVLIESGRWNPSDWLLGQDIAGSTVGIIGLGGIGSAIARRLLAFEVKQILYTGHREKPEGKELDAKFVPLNESDSLIKESDFIFVSVPLTNETEGMCNDEFFSKMKKTAVFVNTSRGQVVDQKALVKALKGGQIFAAGLDVMTPEPLPVNDELLTLPNVVLLPHWGSATVKTREAMAKLTAENIIKGLKGEPLITPIP</sequence>
<dbReference type="Pfam" id="PF00389">
    <property type="entry name" value="2-Hacid_dh"/>
    <property type="match status" value="1"/>
</dbReference>
<keyword evidence="1 2" id="KW-0560">Oxidoreductase</keyword>